<evidence type="ECO:0000256" key="5">
    <source>
        <dbReference type="ARBA" id="ARBA00043884"/>
    </source>
</evidence>
<dbReference type="NCBIfam" id="TIGR00670">
    <property type="entry name" value="asp_carb_tr"/>
    <property type="match status" value="1"/>
</dbReference>
<evidence type="ECO:0000256" key="1">
    <source>
        <dbReference type="ARBA" id="ARBA00004852"/>
    </source>
</evidence>
<evidence type="ECO:0000313" key="11">
    <source>
        <dbReference type="Proteomes" id="UP000294746"/>
    </source>
</evidence>
<evidence type="ECO:0000256" key="3">
    <source>
        <dbReference type="ARBA" id="ARBA00022679"/>
    </source>
</evidence>
<sequence length="306" mass="35123">MVKPYQHLLDTEFLSKEEMQSLLSRARFFEEHHEEGTNMFQNRFVANLFFEPSTRTRFSFEVAEKRLGLNVLNFSEEVSSTTKGETMYDTVKLLSSIGVETVVIRHRDEKLIAELAKQDTGCTFINAGAGSWAHPTQALLDLYTIQQQFGDEIRGLRVAIIGDLKHSRVVRSNIWSLQKFGAEVVVSGPPMMRDAEIEKQAPYVEFEEAIRSSDVVMLLRVQLERHEQNLFEGSEAYLQSYGMTQERFAQMKSHAILMHPAPMNRGVEIADEVVEHPRSKIFTQMYNGVWTRMAVLERAYVERGGH</sequence>
<protein>
    <recommendedName>
        <fullName evidence="7">Aspartate carbamoyltransferase</fullName>
        <ecNumber evidence="7">2.1.3.2</ecNumber>
    </recommendedName>
    <alternativeName>
        <fullName evidence="7">Aspartate transcarbamylase</fullName>
        <shortName evidence="7">ATCase</shortName>
    </alternativeName>
</protein>
<dbReference type="GO" id="GO:0044205">
    <property type="term" value="P:'de novo' UMP biosynthetic process"/>
    <property type="evidence" value="ECO:0007669"/>
    <property type="project" value="UniProtKB-UniRule"/>
</dbReference>
<evidence type="ECO:0000259" key="9">
    <source>
        <dbReference type="Pfam" id="PF02729"/>
    </source>
</evidence>
<dbReference type="Proteomes" id="UP000294746">
    <property type="component" value="Unassembled WGS sequence"/>
</dbReference>
<accession>A0A4R2S1T1</accession>
<evidence type="ECO:0000256" key="7">
    <source>
        <dbReference type="HAMAP-Rule" id="MF_00001"/>
    </source>
</evidence>
<feature type="binding site" evidence="7">
    <location>
        <position position="137"/>
    </location>
    <ligand>
        <name>carbamoyl phosphate</name>
        <dbReference type="ChEBI" id="CHEBI:58228"/>
    </ligand>
</feature>
<dbReference type="EC" id="2.1.3.2" evidence="7"/>
<proteinExistence type="inferred from homology"/>
<dbReference type="GO" id="GO:0005829">
    <property type="term" value="C:cytosol"/>
    <property type="evidence" value="ECO:0007669"/>
    <property type="project" value="TreeGrafter"/>
</dbReference>
<dbReference type="OrthoDB" id="9774690at2"/>
<feature type="binding site" evidence="7">
    <location>
        <position position="83"/>
    </location>
    <ligand>
        <name>L-aspartate</name>
        <dbReference type="ChEBI" id="CHEBI:29991"/>
    </ligand>
</feature>
<dbReference type="InterPro" id="IPR002082">
    <property type="entry name" value="Asp_carbamoyltransf"/>
</dbReference>
<feature type="domain" description="Aspartate/ornithine carbamoyltransferase Asp/Orn-binding" evidence="8">
    <location>
        <begin position="155"/>
        <end position="297"/>
    </location>
</feature>
<dbReference type="PANTHER" id="PTHR45753">
    <property type="entry name" value="ORNITHINE CARBAMOYLTRANSFERASE, MITOCHONDRIAL"/>
    <property type="match status" value="1"/>
</dbReference>
<organism evidence="10 11">
    <name type="scientific">Baia soyae</name>
    <dbReference type="NCBI Taxonomy" id="1544746"/>
    <lineage>
        <taxon>Bacteria</taxon>
        <taxon>Bacillati</taxon>
        <taxon>Bacillota</taxon>
        <taxon>Bacilli</taxon>
        <taxon>Bacillales</taxon>
        <taxon>Thermoactinomycetaceae</taxon>
        <taxon>Baia</taxon>
    </lineage>
</organism>
<dbReference type="GO" id="GO:0006520">
    <property type="term" value="P:amino acid metabolic process"/>
    <property type="evidence" value="ECO:0007669"/>
    <property type="project" value="InterPro"/>
</dbReference>
<dbReference type="HAMAP" id="MF_00001">
    <property type="entry name" value="Asp_carb_tr"/>
    <property type="match status" value="1"/>
</dbReference>
<dbReference type="GO" id="GO:0006207">
    <property type="term" value="P:'de novo' pyrimidine nucleobase biosynthetic process"/>
    <property type="evidence" value="ECO:0007669"/>
    <property type="project" value="InterPro"/>
</dbReference>
<comment type="subunit">
    <text evidence="7">Heterododecamer (2C3:3R2) of six catalytic PyrB chains organized as two trimers (C3), and six regulatory PyrI chains organized as three dimers (R2).</text>
</comment>
<dbReference type="InterPro" id="IPR006132">
    <property type="entry name" value="Asp/Orn_carbamoyltranf_P-bd"/>
</dbReference>
<comment type="caution">
    <text evidence="10">The sequence shown here is derived from an EMBL/GenBank/DDBJ whole genome shotgun (WGS) entry which is preliminary data.</text>
</comment>
<evidence type="ECO:0000256" key="2">
    <source>
        <dbReference type="ARBA" id="ARBA00008896"/>
    </source>
</evidence>
<dbReference type="SUPFAM" id="SSF53671">
    <property type="entry name" value="Aspartate/ornithine carbamoyltransferase"/>
    <property type="match status" value="1"/>
</dbReference>
<dbReference type="PRINTS" id="PR00101">
    <property type="entry name" value="ATCASE"/>
</dbReference>
<feature type="binding site" evidence="7">
    <location>
        <position position="55"/>
    </location>
    <ligand>
        <name>carbamoyl phosphate</name>
        <dbReference type="ChEBI" id="CHEBI:58228"/>
    </ligand>
</feature>
<keyword evidence="3 7" id="KW-0808">Transferase</keyword>
<evidence type="ECO:0000259" key="8">
    <source>
        <dbReference type="Pfam" id="PF00185"/>
    </source>
</evidence>
<dbReference type="Pfam" id="PF02729">
    <property type="entry name" value="OTCace_N"/>
    <property type="match status" value="1"/>
</dbReference>
<dbReference type="RefSeq" id="WP_131847464.1">
    <property type="nucleotide sequence ID" value="NZ_SLXV01000002.1"/>
</dbReference>
<dbReference type="InterPro" id="IPR006131">
    <property type="entry name" value="Asp_carbamoyltransf_Asp/Orn-bd"/>
</dbReference>
<feature type="binding site" evidence="7">
    <location>
        <position position="105"/>
    </location>
    <ligand>
        <name>carbamoyl phosphate</name>
        <dbReference type="ChEBI" id="CHEBI:58228"/>
    </ligand>
</feature>
<feature type="binding site" evidence="7">
    <location>
        <position position="261"/>
    </location>
    <ligand>
        <name>carbamoyl phosphate</name>
        <dbReference type="ChEBI" id="CHEBI:58228"/>
    </ligand>
</feature>
<name>A0A4R2S1T1_9BACL</name>
<comment type="pathway">
    <text evidence="1 7">Pyrimidine metabolism; UMP biosynthesis via de novo pathway; (S)-dihydroorotate from bicarbonate: step 2/3.</text>
</comment>
<dbReference type="GO" id="GO:0004070">
    <property type="term" value="F:aspartate carbamoyltransferase activity"/>
    <property type="evidence" value="ECO:0007669"/>
    <property type="project" value="UniProtKB-UniRule"/>
</dbReference>
<evidence type="ECO:0000256" key="6">
    <source>
        <dbReference type="ARBA" id="ARBA00048859"/>
    </source>
</evidence>
<keyword evidence="4 7" id="KW-0665">Pyrimidine biosynthesis</keyword>
<reference evidence="10 11" key="1">
    <citation type="submission" date="2019-03" db="EMBL/GenBank/DDBJ databases">
        <title>Genomic Encyclopedia of Type Strains, Phase IV (KMG-IV): sequencing the most valuable type-strain genomes for metagenomic binning, comparative biology and taxonomic classification.</title>
        <authorList>
            <person name="Goeker M."/>
        </authorList>
    </citation>
    <scope>NUCLEOTIDE SEQUENCE [LARGE SCALE GENOMIC DNA]</scope>
    <source>
        <strain evidence="10 11">DSM 46831</strain>
    </source>
</reference>
<feature type="binding site" evidence="7">
    <location>
        <position position="262"/>
    </location>
    <ligand>
        <name>carbamoyl phosphate</name>
        <dbReference type="ChEBI" id="CHEBI:58228"/>
    </ligand>
</feature>
<comment type="similarity">
    <text evidence="2 7">Belongs to the aspartate/ornithine carbamoyltransferase superfamily. ATCase family.</text>
</comment>
<feature type="domain" description="Aspartate/ornithine carbamoyltransferase carbamoyl-P binding" evidence="9">
    <location>
        <begin position="6"/>
        <end position="147"/>
    </location>
</feature>
<dbReference type="NCBIfam" id="NF002032">
    <property type="entry name" value="PRK00856.1"/>
    <property type="match status" value="1"/>
</dbReference>
<feature type="binding site" evidence="7">
    <location>
        <position position="220"/>
    </location>
    <ligand>
        <name>L-aspartate</name>
        <dbReference type="ChEBI" id="CHEBI:29991"/>
    </ligand>
</feature>
<dbReference type="GO" id="GO:0016597">
    <property type="term" value="F:amino acid binding"/>
    <property type="evidence" value="ECO:0007669"/>
    <property type="project" value="InterPro"/>
</dbReference>
<dbReference type="Gene3D" id="3.40.50.1370">
    <property type="entry name" value="Aspartate/ornithine carbamoyltransferase"/>
    <property type="match status" value="2"/>
</dbReference>
<feature type="binding site" evidence="7">
    <location>
        <position position="168"/>
    </location>
    <ligand>
        <name>L-aspartate</name>
        <dbReference type="ChEBI" id="CHEBI:29991"/>
    </ligand>
</feature>
<feature type="binding site" evidence="7">
    <location>
        <position position="134"/>
    </location>
    <ligand>
        <name>carbamoyl phosphate</name>
        <dbReference type="ChEBI" id="CHEBI:58228"/>
    </ligand>
</feature>
<gene>
    <name evidence="7" type="primary">pyrB</name>
    <name evidence="10" type="ORF">EDD57_10227</name>
</gene>
<dbReference type="UniPathway" id="UPA00070">
    <property type="reaction ID" value="UER00116"/>
</dbReference>
<dbReference type="PRINTS" id="PR00100">
    <property type="entry name" value="AOTCASE"/>
</dbReference>
<evidence type="ECO:0000313" key="10">
    <source>
        <dbReference type="EMBL" id="TCP70388.1"/>
    </source>
</evidence>
<dbReference type="InterPro" id="IPR006130">
    <property type="entry name" value="Asp/Orn_carbamoylTrfase"/>
</dbReference>
<evidence type="ECO:0000256" key="4">
    <source>
        <dbReference type="ARBA" id="ARBA00022975"/>
    </source>
</evidence>
<dbReference type="PROSITE" id="PS00097">
    <property type="entry name" value="CARBAMOYLTRANSFERASE"/>
    <property type="match status" value="1"/>
</dbReference>
<comment type="catalytic activity">
    <reaction evidence="6 7">
        <text>carbamoyl phosphate + L-aspartate = N-carbamoyl-L-aspartate + phosphate + H(+)</text>
        <dbReference type="Rhea" id="RHEA:20013"/>
        <dbReference type="ChEBI" id="CHEBI:15378"/>
        <dbReference type="ChEBI" id="CHEBI:29991"/>
        <dbReference type="ChEBI" id="CHEBI:32814"/>
        <dbReference type="ChEBI" id="CHEBI:43474"/>
        <dbReference type="ChEBI" id="CHEBI:58228"/>
        <dbReference type="EC" id="2.1.3.2"/>
    </reaction>
</comment>
<dbReference type="PANTHER" id="PTHR45753:SF6">
    <property type="entry name" value="ASPARTATE CARBAMOYLTRANSFERASE"/>
    <property type="match status" value="1"/>
</dbReference>
<dbReference type="InterPro" id="IPR036901">
    <property type="entry name" value="Asp/Orn_carbamoylTrfase_sf"/>
</dbReference>
<dbReference type="AlphaFoldDB" id="A0A4R2S1T1"/>
<dbReference type="Pfam" id="PF00185">
    <property type="entry name" value="OTCace"/>
    <property type="match status" value="1"/>
</dbReference>
<comment type="function">
    <text evidence="5 7">Catalyzes the condensation of carbamoyl phosphate and aspartate to form carbamoyl aspartate and inorganic phosphate, the committed step in the de novo pyrimidine nucleotide biosynthesis pathway.</text>
</comment>
<keyword evidence="11" id="KW-1185">Reference proteome</keyword>
<feature type="binding site" evidence="7">
    <location>
        <position position="56"/>
    </location>
    <ligand>
        <name>carbamoyl phosphate</name>
        <dbReference type="ChEBI" id="CHEBI:58228"/>
    </ligand>
</feature>
<dbReference type="EMBL" id="SLXV01000002">
    <property type="protein sequence ID" value="TCP70388.1"/>
    <property type="molecule type" value="Genomic_DNA"/>
</dbReference>